<dbReference type="RefSeq" id="WP_179979528.1">
    <property type="nucleotide sequence ID" value="NZ_LT608333.1"/>
</dbReference>
<name>A0A212L036_9BACT</name>
<organism evidence="6">
    <name type="scientific">uncultured Desulfovibrio sp</name>
    <dbReference type="NCBI Taxonomy" id="167968"/>
    <lineage>
        <taxon>Bacteria</taxon>
        <taxon>Pseudomonadati</taxon>
        <taxon>Thermodesulfobacteriota</taxon>
        <taxon>Desulfovibrionia</taxon>
        <taxon>Desulfovibrionales</taxon>
        <taxon>Desulfovibrionaceae</taxon>
        <taxon>Desulfovibrio</taxon>
        <taxon>environmental samples</taxon>
    </lineage>
</organism>
<reference evidence="6" key="1">
    <citation type="submission" date="2016-08" db="EMBL/GenBank/DDBJ databases">
        <authorList>
            <person name="Seilhamer J.J."/>
        </authorList>
    </citation>
    <scope>NUCLEOTIDE SEQUENCE</scope>
    <source>
        <strain evidence="6">86-1</strain>
    </source>
</reference>
<feature type="transmembrane region" description="Helical" evidence="5">
    <location>
        <begin position="89"/>
        <end position="111"/>
    </location>
</feature>
<protein>
    <recommendedName>
        <fullName evidence="7">Bile acid:sodium symporter</fullName>
    </recommendedName>
</protein>
<proteinExistence type="predicted"/>
<dbReference type="InterPro" id="IPR002657">
    <property type="entry name" value="BilAc:Na_symport/Acr3"/>
</dbReference>
<feature type="transmembrane region" description="Helical" evidence="5">
    <location>
        <begin position="287"/>
        <end position="306"/>
    </location>
</feature>
<evidence type="ECO:0000256" key="2">
    <source>
        <dbReference type="ARBA" id="ARBA00022692"/>
    </source>
</evidence>
<feature type="transmembrane region" description="Helical" evidence="5">
    <location>
        <begin position="60"/>
        <end position="83"/>
    </location>
</feature>
<evidence type="ECO:0000313" key="6">
    <source>
        <dbReference type="EMBL" id="SCM70903.1"/>
    </source>
</evidence>
<dbReference type="AlphaFoldDB" id="A0A212L036"/>
<dbReference type="GO" id="GO:0016020">
    <property type="term" value="C:membrane"/>
    <property type="evidence" value="ECO:0007669"/>
    <property type="project" value="UniProtKB-SubCell"/>
</dbReference>
<feature type="transmembrane region" description="Helical" evidence="5">
    <location>
        <begin position="29"/>
        <end position="48"/>
    </location>
</feature>
<dbReference type="Pfam" id="PF01758">
    <property type="entry name" value="SBF"/>
    <property type="match status" value="1"/>
</dbReference>
<feature type="transmembrane region" description="Helical" evidence="5">
    <location>
        <begin position="259"/>
        <end position="281"/>
    </location>
</feature>
<evidence type="ECO:0000256" key="5">
    <source>
        <dbReference type="SAM" id="Phobius"/>
    </source>
</evidence>
<comment type="subcellular location">
    <subcellularLocation>
        <location evidence="1">Membrane</location>
        <topology evidence="1">Multi-pass membrane protein</topology>
    </subcellularLocation>
</comment>
<gene>
    <name evidence="6" type="ORF">KL86DES1_10709</name>
</gene>
<dbReference type="Gene3D" id="1.20.1530.20">
    <property type="match status" value="1"/>
</dbReference>
<feature type="transmembrane region" description="Helical" evidence="5">
    <location>
        <begin position="199"/>
        <end position="215"/>
    </location>
</feature>
<dbReference type="InterPro" id="IPR038770">
    <property type="entry name" value="Na+/solute_symporter_sf"/>
</dbReference>
<evidence type="ECO:0008006" key="7">
    <source>
        <dbReference type="Google" id="ProtNLM"/>
    </source>
</evidence>
<sequence length="313" mass="34461">MNFRDLVMVFSSLASMAAGVFLPQLAAPLVAMPRLILIFMLFMSFLAVGVEELRQETRTMAVPLCLLTFYRLVLLPILCLAVFRLIMPQFALGAFLLAASPVGVMAAVFSLMLRANTALILVANIATSLLLPLSLPAMLSLTDSALRLLGLTPLSLPPHLELGHMGLSLAVTILLPFAAAHLTRTYWNKLRRTLLRQQFPLLTVAIAVSNISIFSNYGDVLLKSPSFIFQALGASCLLCVLMTLAALPITRHMTRQTRLAFLISFGVINNVLLMIVCMEFFSATEALMAAAYLVPLYILLFYYRLYSREPAQT</sequence>
<evidence type="ECO:0000256" key="3">
    <source>
        <dbReference type="ARBA" id="ARBA00022989"/>
    </source>
</evidence>
<keyword evidence="2 5" id="KW-0812">Transmembrane</keyword>
<dbReference type="EMBL" id="FMJC01000001">
    <property type="protein sequence ID" value="SCM70903.1"/>
    <property type="molecule type" value="Genomic_DNA"/>
</dbReference>
<feature type="transmembrane region" description="Helical" evidence="5">
    <location>
        <begin position="118"/>
        <end position="142"/>
    </location>
</feature>
<evidence type="ECO:0000256" key="1">
    <source>
        <dbReference type="ARBA" id="ARBA00004141"/>
    </source>
</evidence>
<keyword evidence="4 5" id="KW-0472">Membrane</keyword>
<keyword evidence="3 5" id="KW-1133">Transmembrane helix</keyword>
<feature type="transmembrane region" description="Helical" evidence="5">
    <location>
        <begin position="162"/>
        <end position="187"/>
    </location>
</feature>
<accession>A0A212L036</accession>
<evidence type="ECO:0000256" key="4">
    <source>
        <dbReference type="ARBA" id="ARBA00023136"/>
    </source>
</evidence>
<feature type="transmembrane region" description="Helical" evidence="5">
    <location>
        <begin position="227"/>
        <end position="247"/>
    </location>
</feature>